<dbReference type="Gene3D" id="3.60.140.10">
    <property type="entry name" value="CNF1/YfiH-like putative cysteine hydrolases"/>
    <property type="match status" value="1"/>
</dbReference>
<dbReference type="EMBL" id="BSPD01000094">
    <property type="protein sequence ID" value="GLS27931.1"/>
    <property type="molecule type" value="Genomic_DNA"/>
</dbReference>
<dbReference type="GO" id="GO:0005507">
    <property type="term" value="F:copper ion binding"/>
    <property type="evidence" value="ECO:0007669"/>
    <property type="project" value="TreeGrafter"/>
</dbReference>
<keyword evidence="5" id="KW-0378">Hydrolase</keyword>
<sequence length="264" mass="28355">MASSLVSTDEAGIDVAGILVPEWPLPAGVKSVVTNRKGGVSVAPWDAFNLADHVGDSELALQNNRSRLQAHMGEAVSIQWLKQVHGTAMIEASADDTVRTADAAFTQESNLACAVLTADCLPVLLCNESGTEIAAIHAGWRGLAKGILRQSIDSLSSSAESLMVFLGPCIGQESFEVGVEVMEVFFESATSDQHLSSIAKAFKPSATPLHFYGDLIALARAELAELGISKIYGGDICTYKNTNFYSYRREKETGRFISAIWIER</sequence>
<comment type="similarity">
    <text evidence="2 10">Belongs to the purine nucleoside phosphorylase YfiH/LACC1 family.</text>
</comment>
<evidence type="ECO:0000313" key="11">
    <source>
        <dbReference type="EMBL" id="GLS27931.1"/>
    </source>
</evidence>
<name>A0AA37T931_9GAMM</name>
<dbReference type="InterPro" id="IPR038371">
    <property type="entry name" value="Cu_polyphenol_OxRdtase_sf"/>
</dbReference>
<dbReference type="AlphaFoldDB" id="A0AA37T931"/>
<evidence type="ECO:0000256" key="1">
    <source>
        <dbReference type="ARBA" id="ARBA00000553"/>
    </source>
</evidence>
<evidence type="ECO:0000256" key="7">
    <source>
        <dbReference type="ARBA" id="ARBA00047989"/>
    </source>
</evidence>
<gene>
    <name evidence="11" type="ORF">GCM10007877_36500</name>
</gene>
<keyword evidence="3" id="KW-0808">Transferase</keyword>
<dbReference type="RefSeq" id="WP_232594828.1">
    <property type="nucleotide sequence ID" value="NZ_BSPD01000094.1"/>
</dbReference>
<evidence type="ECO:0000256" key="10">
    <source>
        <dbReference type="RuleBase" id="RU361274"/>
    </source>
</evidence>
<dbReference type="InterPro" id="IPR011324">
    <property type="entry name" value="Cytotoxic_necrot_fac-like_cat"/>
</dbReference>
<organism evidence="11 12">
    <name type="scientific">Marinibactrum halimedae</name>
    <dbReference type="NCBI Taxonomy" id="1444977"/>
    <lineage>
        <taxon>Bacteria</taxon>
        <taxon>Pseudomonadati</taxon>
        <taxon>Pseudomonadota</taxon>
        <taxon>Gammaproteobacteria</taxon>
        <taxon>Cellvibrionales</taxon>
        <taxon>Cellvibrionaceae</taxon>
        <taxon>Marinibactrum</taxon>
    </lineage>
</organism>
<accession>A0AA37T931</accession>
<reference evidence="11 12" key="1">
    <citation type="journal article" date="2014" name="Int. J. Syst. Evol. Microbiol.">
        <title>Complete genome sequence of Corynebacterium casei LMG S-19264T (=DSM 44701T), isolated from a smear-ripened cheese.</title>
        <authorList>
            <consortium name="US DOE Joint Genome Institute (JGI-PGF)"/>
            <person name="Walter F."/>
            <person name="Albersmeier A."/>
            <person name="Kalinowski J."/>
            <person name="Ruckert C."/>
        </authorList>
    </citation>
    <scope>NUCLEOTIDE SEQUENCE [LARGE SCALE GENOMIC DNA]</scope>
    <source>
        <strain evidence="11 12">NBRC 110095</strain>
    </source>
</reference>
<comment type="catalytic activity">
    <reaction evidence="1">
        <text>inosine + phosphate = alpha-D-ribose 1-phosphate + hypoxanthine</text>
        <dbReference type="Rhea" id="RHEA:27646"/>
        <dbReference type="ChEBI" id="CHEBI:17368"/>
        <dbReference type="ChEBI" id="CHEBI:17596"/>
        <dbReference type="ChEBI" id="CHEBI:43474"/>
        <dbReference type="ChEBI" id="CHEBI:57720"/>
        <dbReference type="EC" id="2.4.2.1"/>
    </reaction>
    <physiologicalReaction direction="left-to-right" evidence="1">
        <dbReference type="Rhea" id="RHEA:27647"/>
    </physiologicalReaction>
</comment>
<dbReference type="SUPFAM" id="SSF64438">
    <property type="entry name" value="CNF1/YfiH-like putative cysteine hydrolases"/>
    <property type="match status" value="1"/>
</dbReference>
<evidence type="ECO:0000313" key="12">
    <source>
        <dbReference type="Proteomes" id="UP001156870"/>
    </source>
</evidence>
<comment type="catalytic activity">
    <reaction evidence="9">
        <text>S-methyl-5'-thioadenosine + phosphate = 5-(methylsulfanyl)-alpha-D-ribose 1-phosphate + adenine</text>
        <dbReference type="Rhea" id="RHEA:11852"/>
        <dbReference type="ChEBI" id="CHEBI:16708"/>
        <dbReference type="ChEBI" id="CHEBI:17509"/>
        <dbReference type="ChEBI" id="CHEBI:43474"/>
        <dbReference type="ChEBI" id="CHEBI:58533"/>
        <dbReference type="EC" id="2.4.2.28"/>
    </reaction>
    <physiologicalReaction direction="left-to-right" evidence="9">
        <dbReference type="Rhea" id="RHEA:11853"/>
    </physiologicalReaction>
</comment>
<comment type="caution">
    <text evidence="11">The sequence shown here is derived from an EMBL/GenBank/DDBJ whole genome shotgun (WGS) entry which is preliminary data.</text>
</comment>
<keyword evidence="4" id="KW-0479">Metal-binding</keyword>
<comment type="catalytic activity">
    <reaction evidence="7">
        <text>adenosine + H2O + H(+) = inosine + NH4(+)</text>
        <dbReference type="Rhea" id="RHEA:24408"/>
        <dbReference type="ChEBI" id="CHEBI:15377"/>
        <dbReference type="ChEBI" id="CHEBI:15378"/>
        <dbReference type="ChEBI" id="CHEBI:16335"/>
        <dbReference type="ChEBI" id="CHEBI:17596"/>
        <dbReference type="ChEBI" id="CHEBI:28938"/>
        <dbReference type="EC" id="3.5.4.4"/>
    </reaction>
    <physiologicalReaction direction="left-to-right" evidence="7">
        <dbReference type="Rhea" id="RHEA:24409"/>
    </physiologicalReaction>
</comment>
<dbReference type="PANTHER" id="PTHR30616:SF2">
    <property type="entry name" value="PURINE NUCLEOSIDE PHOSPHORYLASE LACC1"/>
    <property type="match status" value="1"/>
</dbReference>
<dbReference type="GO" id="GO:0017061">
    <property type="term" value="F:S-methyl-5-thioadenosine phosphorylase activity"/>
    <property type="evidence" value="ECO:0007669"/>
    <property type="project" value="UniProtKB-EC"/>
</dbReference>
<evidence type="ECO:0000256" key="8">
    <source>
        <dbReference type="ARBA" id="ARBA00048968"/>
    </source>
</evidence>
<evidence type="ECO:0000256" key="4">
    <source>
        <dbReference type="ARBA" id="ARBA00022723"/>
    </source>
</evidence>
<keyword evidence="12" id="KW-1185">Reference proteome</keyword>
<dbReference type="Proteomes" id="UP001156870">
    <property type="component" value="Unassembled WGS sequence"/>
</dbReference>
<dbReference type="PANTHER" id="PTHR30616">
    <property type="entry name" value="UNCHARACTERIZED PROTEIN YFIH"/>
    <property type="match status" value="1"/>
</dbReference>
<protein>
    <recommendedName>
        <fullName evidence="10">Purine nucleoside phosphorylase</fullName>
    </recommendedName>
</protein>
<dbReference type="Pfam" id="PF02578">
    <property type="entry name" value="Cu-oxidase_4"/>
    <property type="match status" value="1"/>
</dbReference>
<evidence type="ECO:0000256" key="2">
    <source>
        <dbReference type="ARBA" id="ARBA00007353"/>
    </source>
</evidence>
<evidence type="ECO:0000256" key="3">
    <source>
        <dbReference type="ARBA" id="ARBA00022679"/>
    </source>
</evidence>
<evidence type="ECO:0000256" key="9">
    <source>
        <dbReference type="ARBA" id="ARBA00049893"/>
    </source>
</evidence>
<dbReference type="CDD" id="cd16833">
    <property type="entry name" value="YfiH"/>
    <property type="match status" value="1"/>
</dbReference>
<dbReference type="NCBIfam" id="TIGR00726">
    <property type="entry name" value="peptidoglycan editing factor PgeF"/>
    <property type="match status" value="1"/>
</dbReference>
<proteinExistence type="inferred from homology"/>
<evidence type="ECO:0000256" key="5">
    <source>
        <dbReference type="ARBA" id="ARBA00022801"/>
    </source>
</evidence>
<dbReference type="InterPro" id="IPR003730">
    <property type="entry name" value="Cu_polyphenol_OxRdtase"/>
</dbReference>
<comment type="catalytic activity">
    <reaction evidence="8">
        <text>adenosine + phosphate = alpha-D-ribose 1-phosphate + adenine</text>
        <dbReference type="Rhea" id="RHEA:27642"/>
        <dbReference type="ChEBI" id="CHEBI:16335"/>
        <dbReference type="ChEBI" id="CHEBI:16708"/>
        <dbReference type="ChEBI" id="CHEBI:43474"/>
        <dbReference type="ChEBI" id="CHEBI:57720"/>
        <dbReference type="EC" id="2.4.2.1"/>
    </reaction>
    <physiologicalReaction direction="left-to-right" evidence="8">
        <dbReference type="Rhea" id="RHEA:27643"/>
    </physiologicalReaction>
</comment>
<dbReference type="GO" id="GO:0016787">
    <property type="term" value="F:hydrolase activity"/>
    <property type="evidence" value="ECO:0007669"/>
    <property type="project" value="UniProtKB-KW"/>
</dbReference>
<keyword evidence="6" id="KW-0862">Zinc</keyword>
<evidence type="ECO:0000256" key="6">
    <source>
        <dbReference type="ARBA" id="ARBA00022833"/>
    </source>
</evidence>